<dbReference type="Proteomes" id="UP000199400">
    <property type="component" value="Unassembled WGS sequence"/>
</dbReference>
<dbReference type="EMBL" id="FOMX01000054">
    <property type="protein sequence ID" value="SFF36773.1"/>
    <property type="molecule type" value="Genomic_DNA"/>
</dbReference>
<organism evidence="1 2">
    <name type="scientific">Nannocystis exedens</name>
    <dbReference type="NCBI Taxonomy" id="54"/>
    <lineage>
        <taxon>Bacteria</taxon>
        <taxon>Pseudomonadati</taxon>
        <taxon>Myxococcota</taxon>
        <taxon>Polyangia</taxon>
        <taxon>Nannocystales</taxon>
        <taxon>Nannocystaceae</taxon>
        <taxon>Nannocystis</taxon>
    </lineage>
</organism>
<evidence type="ECO:0000313" key="2">
    <source>
        <dbReference type="Proteomes" id="UP000199400"/>
    </source>
</evidence>
<evidence type="ECO:0000313" key="1">
    <source>
        <dbReference type="EMBL" id="SFF36773.1"/>
    </source>
</evidence>
<protein>
    <submittedName>
        <fullName evidence="1">Uncharacterized protein</fullName>
    </submittedName>
</protein>
<sequence>MGTKHERGATKHAGYGRWMEVGERHELPIARLVLCGDRDPDEAAAEFTASIGTTACDG</sequence>
<name>A0A1I2I572_9BACT</name>
<proteinExistence type="predicted"/>
<gene>
    <name evidence="1" type="ORF">SAMN02745121_08415</name>
</gene>
<dbReference type="STRING" id="54.SAMN02745121_08415"/>
<reference evidence="2" key="1">
    <citation type="submission" date="2016-10" db="EMBL/GenBank/DDBJ databases">
        <authorList>
            <person name="Varghese N."/>
            <person name="Submissions S."/>
        </authorList>
    </citation>
    <scope>NUCLEOTIDE SEQUENCE [LARGE SCALE GENOMIC DNA]</scope>
    <source>
        <strain evidence="2">ATCC 25963</strain>
    </source>
</reference>
<keyword evidence="2" id="KW-1185">Reference proteome</keyword>
<accession>A0A1I2I572</accession>
<dbReference type="AlphaFoldDB" id="A0A1I2I572"/>